<dbReference type="AlphaFoldDB" id="A0A8I2YIU1"/>
<comment type="caution">
    <text evidence="1">The sequence shown here is derived from an EMBL/GenBank/DDBJ whole genome shotgun (WGS) entry which is preliminary data.</text>
</comment>
<dbReference type="OrthoDB" id="4161428at2759"/>
<organism evidence="1 2">
    <name type="scientific">Boletus reticuloceps</name>
    <dbReference type="NCBI Taxonomy" id="495285"/>
    <lineage>
        <taxon>Eukaryota</taxon>
        <taxon>Fungi</taxon>
        <taxon>Dikarya</taxon>
        <taxon>Basidiomycota</taxon>
        <taxon>Agaricomycotina</taxon>
        <taxon>Agaricomycetes</taxon>
        <taxon>Agaricomycetidae</taxon>
        <taxon>Boletales</taxon>
        <taxon>Boletineae</taxon>
        <taxon>Boletaceae</taxon>
        <taxon>Boletoideae</taxon>
        <taxon>Boletus</taxon>
    </lineage>
</organism>
<keyword evidence="2" id="KW-1185">Reference proteome</keyword>
<protein>
    <submittedName>
        <fullName evidence="1">Uncharacterized protein</fullName>
    </submittedName>
</protein>
<sequence>MPVAGFSRGGSFLCMDTMQLTEISHFVDHKSGRFVTNQSHISTQETLCRLAMSFPIYPNPRSKY</sequence>
<evidence type="ECO:0000313" key="1">
    <source>
        <dbReference type="EMBL" id="KAG6372674.1"/>
    </source>
</evidence>
<dbReference type="EMBL" id="JAGFBS010000026">
    <property type="protein sequence ID" value="KAG6372674.1"/>
    <property type="molecule type" value="Genomic_DNA"/>
</dbReference>
<name>A0A8I2YIU1_9AGAM</name>
<reference evidence="1" key="1">
    <citation type="submission" date="2021-03" db="EMBL/GenBank/DDBJ databases">
        <title>Evolutionary innovations through gain and loss of genes in the ectomycorrhizal Boletales.</title>
        <authorList>
            <person name="Wu G."/>
            <person name="Miyauchi S."/>
            <person name="Morin E."/>
            <person name="Yang Z.-L."/>
            <person name="Xu J."/>
            <person name="Martin F.M."/>
        </authorList>
    </citation>
    <scope>NUCLEOTIDE SEQUENCE</scope>
    <source>
        <strain evidence="1">BR01</strain>
    </source>
</reference>
<gene>
    <name evidence="1" type="ORF">JVT61DRAFT_7434</name>
</gene>
<accession>A0A8I2YIU1</accession>
<proteinExistence type="predicted"/>
<evidence type="ECO:0000313" key="2">
    <source>
        <dbReference type="Proteomes" id="UP000683000"/>
    </source>
</evidence>
<dbReference type="Proteomes" id="UP000683000">
    <property type="component" value="Unassembled WGS sequence"/>
</dbReference>